<dbReference type="Gene3D" id="3.40.50.1450">
    <property type="entry name" value="HybD-like"/>
    <property type="match status" value="1"/>
</dbReference>
<dbReference type="GO" id="GO:0004190">
    <property type="term" value="F:aspartic-type endopeptidase activity"/>
    <property type="evidence" value="ECO:0007669"/>
    <property type="project" value="UniProtKB-KW"/>
</dbReference>
<evidence type="ECO:0000256" key="2">
    <source>
        <dbReference type="ARBA" id="ARBA00022670"/>
    </source>
</evidence>
<gene>
    <name evidence="5" type="ORF">S01H4_05509</name>
</gene>
<dbReference type="EMBL" id="BART01001605">
    <property type="protein sequence ID" value="GAG71533.1"/>
    <property type="molecule type" value="Genomic_DNA"/>
</dbReference>
<proteinExistence type="inferred from homology"/>
<dbReference type="GO" id="GO:0008047">
    <property type="term" value="F:enzyme activator activity"/>
    <property type="evidence" value="ECO:0007669"/>
    <property type="project" value="InterPro"/>
</dbReference>
<dbReference type="GO" id="GO:0016485">
    <property type="term" value="P:protein processing"/>
    <property type="evidence" value="ECO:0007669"/>
    <property type="project" value="TreeGrafter"/>
</dbReference>
<organism evidence="5">
    <name type="scientific">marine sediment metagenome</name>
    <dbReference type="NCBI Taxonomy" id="412755"/>
    <lineage>
        <taxon>unclassified sequences</taxon>
        <taxon>metagenomes</taxon>
        <taxon>ecological metagenomes</taxon>
    </lineage>
</organism>
<dbReference type="InterPro" id="IPR023430">
    <property type="entry name" value="Pept_HybD-like_dom_sf"/>
</dbReference>
<evidence type="ECO:0000256" key="1">
    <source>
        <dbReference type="ARBA" id="ARBA00006814"/>
    </source>
</evidence>
<dbReference type="Pfam" id="PF01750">
    <property type="entry name" value="HycI"/>
    <property type="match status" value="1"/>
</dbReference>
<reference evidence="5" key="1">
    <citation type="journal article" date="2014" name="Front. Microbiol.">
        <title>High frequency of phylogenetically diverse reductive dehalogenase-homologous genes in deep subseafloor sedimentary metagenomes.</title>
        <authorList>
            <person name="Kawai M."/>
            <person name="Futagami T."/>
            <person name="Toyoda A."/>
            <person name="Takaki Y."/>
            <person name="Nishi S."/>
            <person name="Hori S."/>
            <person name="Arai W."/>
            <person name="Tsubouchi T."/>
            <person name="Morono Y."/>
            <person name="Uchiyama I."/>
            <person name="Ito T."/>
            <person name="Fujiyama A."/>
            <person name="Inagaki F."/>
            <person name="Takami H."/>
        </authorList>
    </citation>
    <scope>NUCLEOTIDE SEQUENCE</scope>
    <source>
        <strain evidence="5">Expedition CK06-06</strain>
    </source>
</reference>
<comment type="caution">
    <text evidence="5">The sequence shown here is derived from an EMBL/GenBank/DDBJ whole genome shotgun (WGS) entry which is preliminary data.</text>
</comment>
<dbReference type="InterPro" id="IPR000671">
    <property type="entry name" value="Peptidase_A31"/>
</dbReference>
<dbReference type="NCBIfam" id="TIGR00072">
    <property type="entry name" value="hydrog_prot"/>
    <property type="match status" value="1"/>
</dbReference>
<name>X1AFQ6_9ZZZZ</name>
<dbReference type="PRINTS" id="PR00446">
    <property type="entry name" value="HYDRGNUPTAKE"/>
</dbReference>
<dbReference type="PANTHER" id="PTHR30302:SF1">
    <property type="entry name" value="HYDROGENASE 2 MATURATION PROTEASE"/>
    <property type="match status" value="1"/>
</dbReference>
<keyword evidence="4" id="KW-0378">Hydrolase</keyword>
<evidence type="ECO:0000256" key="3">
    <source>
        <dbReference type="ARBA" id="ARBA00022750"/>
    </source>
</evidence>
<evidence type="ECO:0008006" key="6">
    <source>
        <dbReference type="Google" id="ProtNLM"/>
    </source>
</evidence>
<comment type="similarity">
    <text evidence="1">Belongs to the peptidase A31 family.</text>
</comment>
<evidence type="ECO:0000256" key="4">
    <source>
        <dbReference type="ARBA" id="ARBA00022801"/>
    </source>
</evidence>
<dbReference type="AlphaFoldDB" id="X1AFQ6"/>
<keyword evidence="3" id="KW-0064">Aspartyl protease</keyword>
<protein>
    <recommendedName>
        <fullName evidence="6">Hydrogenase maturation protease</fullName>
    </recommendedName>
</protein>
<dbReference type="SUPFAM" id="SSF53163">
    <property type="entry name" value="HybD-like"/>
    <property type="match status" value="1"/>
</dbReference>
<dbReference type="PANTHER" id="PTHR30302">
    <property type="entry name" value="HYDROGENASE 1 MATURATION PROTEASE"/>
    <property type="match status" value="1"/>
</dbReference>
<accession>X1AFQ6</accession>
<evidence type="ECO:0000313" key="5">
    <source>
        <dbReference type="EMBL" id="GAG71533.1"/>
    </source>
</evidence>
<sequence>MQNSIPDRYRKPILVLGCGNILFGDDGFGPQVVEYLKKNYSIPEDVEVINAGCSVRNILFDIVLSPEKPDKIIIIDGLDVRKKPGEAFEIEIENIPENKIDDFSMHQPPTSNLLRELKDHCRVYIKIFSCQVENIPKSVSMGLSKKLLNSIPKVCDMVIEEIKKD</sequence>
<keyword evidence="2" id="KW-0645">Protease</keyword>